<dbReference type="Pfam" id="PF02541">
    <property type="entry name" value="Ppx-GppA"/>
    <property type="match status" value="1"/>
</dbReference>
<evidence type="ECO:0000259" key="1">
    <source>
        <dbReference type="Pfam" id="PF02541"/>
    </source>
</evidence>
<dbReference type="RefSeq" id="WP_243644876.1">
    <property type="nucleotide sequence ID" value="NZ_CP119676.1"/>
</dbReference>
<dbReference type="PANTHER" id="PTHR30005">
    <property type="entry name" value="EXOPOLYPHOSPHATASE"/>
    <property type="match status" value="1"/>
</dbReference>
<dbReference type="InterPro" id="IPR003695">
    <property type="entry name" value="Ppx_GppA_N"/>
</dbReference>
<dbReference type="InterPro" id="IPR043129">
    <property type="entry name" value="ATPase_NBD"/>
</dbReference>
<feature type="domain" description="Exopolyphosphatase C-terminal" evidence="2">
    <location>
        <begin position="357"/>
        <end position="501"/>
    </location>
</feature>
<dbReference type="GO" id="GO:0016462">
    <property type="term" value="F:pyrophosphatase activity"/>
    <property type="evidence" value="ECO:0007669"/>
    <property type="project" value="TreeGrafter"/>
</dbReference>
<accession>A0A4R3J4Y5</accession>
<dbReference type="Pfam" id="PF21697">
    <property type="entry name" value="Ppx_C"/>
    <property type="match status" value="1"/>
</dbReference>
<reference evidence="3 4" key="1">
    <citation type="submission" date="2019-03" db="EMBL/GenBank/DDBJ databases">
        <title>Genomic Encyclopedia of Type Strains, Phase IV (KMG-IV): sequencing the most valuable type-strain genomes for metagenomic binning, comparative biology and taxonomic classification.</title>
        <authorList>
            <person name="Goeker M."/>
        </authorList>
    </citation>
    <scope>NUCLEOTIDE SEQUENCE [LARGE SCALE GENOMIC DNA]</scope>
    <source>
        <strain evidence="3 4">DSM 101688</strain>
    </source>
</reference>
<dbReference type="Gene3D" id="3.30.420.150">
    <property type="entry name" value="Exopolyphosphatase. Domain 2"/>
    <property type="match status" value="1"/>
</dbReference>
<gene>
    <name evidence="3" type="ORF">EDD55_11168</name>
</gene>
<dbReference type="SUPFAM" id="SSF53067">
    <property type="entry name" value="Actin-like ATPase domain"/>
    <property type="match status" value="2"/>
</dbReference>
<dbReference type="PANTHER" id="PTHR30005:SF0">
    <property type="entry name" value="RETROGRADE REGULATION PROTEIN 2"/>
    <property type="match status" value="1"/>
</dbReference>
<evidence type="ECO:0000259" key="2">
    <source>
        <dbReference type="Pfam" id="PF21697"/>
    </source>
</evidence>
<feature type="domain" description="Ppx/GppA phosphatase N-terminal" evidence="1">
    <location>
        <begin position="44"/>
        <end position="316"/>
    </location>
</feature>
<dbReference type="Gene3D" id="1.10.3210.10">
    <property type="entry name" value="Hypothetical protein af1432"/>
    <property type="match status" value="1"/>
</dbReference>
<dbReference type="SUPFAM" id="SSF109604">
    <property type="entry name" value="HD-domain/PDEase-like"/>
    <property type="match status" value="1"/>
</dbReference>
<proteinExistence type="predicted"/>
<keyword evidence="4" id="KW-1185">Reference proteome</keyword>
<dbReference type="Proteomes" id="UP000295304">
    <property type="component" value="Unassembled WGS sequence"/>
</dbReference>
<dbReference type="Gene3D" id="3.30.420.40">
    <property type="match status" value="1"/>
</dbReference>
<dbReference type="EMBL" id="SLZW01000011">
    <property type="protein sequence ID" value="TCS60367.1"/>
    <property type="molecule type" value="Genomic_DNA"/>
</dbReference>
<dbReference type="InterPro" id="IPR050273">
    <property type="entry name" value="GppA/Ppx_hydrolase"/>
</dbReference>
<evidence type="ECO:0000313" key="3">
    <source>
        <dbReference type="EMBL" id="TCS60367.1"/>
    </source>
</evidence>
<dbReference type="AlphaFoldDB" id="A0A4R3J4Y5"/>
<evidence type="ECO:0000313" key="4">
    <source>
        <dbReference type="Proteomes" id="UP000295304"/>
    </source>
</evidence>
<protein>
    <submittedName>
        <fullName evidence="3">Exopolyphosphatase/guanosine-5'-triphosphate, 3'-diphosphate pyrophosphatase</fullName>
    </submittedName>
</protein>
<name>A0A4R3J4Y5_9PROT</name>
<organism evidence="3 4">
    <name type="scientific">Varunaivibrio sulfuroxidans</name>
    <dbReference type="NCBI Taxonomy" id="1773489"/>
    <lineage>
        <taxon>Bacteria</taxon>
        <taxon>Pseudomonadati</taxon>
        <taxon>Pseudomonadota</taxon>
        <taxon>Alphaproteobacteria</taxon>
        <taxon>Rhodospirillales</taxon>
        <taxon>Magnetovibrionaceae</taxon>
        <taxon>Varunaivibrio</taxon>
    </lineage>
</organism>
<comment type="caution">
    <text evidence="3">The sequence shown here is derived from an EMBL/GenBank/DDBJ whole genome shotgun (WGS) entry which is preliminary data.</text>
</comment>
<dbReference type="InterPro" id="IPR048951">
    <property type="entry name" value="Ppx_C"/>
</dbReference>
<sequence>MMTPSLRILKDVTVADPEGRGLGKIAVIDIGSNTVRLVVYDAPTRLPIPMFNEKVQCALGLGLADTGKLNPEGVEMAVNALVRFVNLSRAMGVDHLEIVATAAVREAEDGPDFVRRIHALLNHEITVLSGEEEAKLAAYGLLSGTPDADGVIGDLGGGSLDLVVLNHGTFGEHATFPLGHLRLRDAAGGKPENAGKVIEGHLEGTSWMKKIKGRTLYAVGGSWRAIARIMIDQTHYPLHVIDNYTIEREEALRLLQLIGKMSSGSIAKIPGVPKKRVETLPYAAIALGVLLEQSGAAQVTFSGYGMREGQLLQCLPERLRRQDPLISASKTRNERTGRFRIKGREIRDWMEPLFPDITYEETRILYAACLLGDLGWNEHPDYRAEHAFYRILRIPFAGLTHPERALLAISIYVRYNGNSGDSLVRSVGALLSEDQIRWCDTVGLALRLAHTLSGSAPGILAQTHLRNEDNTLILGLPQSREAFVSEMVERRLKTLAKSLGEGKASAID</sequence>
<dbReference type="CDD" id="cd24052">
    <property type="entry name" value="ASKHA_NBD_HpPPX-GppA-like"/>
    <property type="match status" value="1"/>
</dbReference>